<dbReference type="PANTHER" id="PTHR22642">
    <property type="entry name" value="IMIDAZOLONEPROPIONASE"/>
    <property type="match status" value="1"/>
</dbReference>
<dbReference type="SUPFAM" id="SSF51556">
    <property type="entry name" value="Metallo-dependent hydrolases"/>
    <property type="match status" value="1"/>
</dbReference>
<dbReference type="InterPro" id="IPR013108">
    <property type="entry name" value="Amidohydro_3"/>
</dbReference>
<dbReference type="PANTHER" id="PTHR22642:SF2">
    <property type="entry name" value="PROTEIN LONG AFTER FAR-RED 3"/>
    <property type="match status" value="1"/>
</dbReference>
<evidence type="ECO:0000313" key="3">
    <source>
        <dbReference type="Proteomes" id="UP000640614"/>
    </source>
</evidence>
<dbReference type="InterPro" id="IPR011059">
    <property type="entry name" value="Metal-dep_hydrolase_composite"/>
</dbReference>
<dbReference type="InterPro" id="IPR032466">
    <property type="entry name" value="Metal_Hydrolase"/>
</dbReference>
<dbReference type="SUPFAM" id="SSF51338">
    <property type="entry name" value="Composite domain of metallo-dependent hydrolases"/>
    <property type="match status" value="1"/>
</dbReference>
<dbReference type="InterPro" id="IPR033932">
    <property type="entry name" value="YtcJ-like"/>
</dbReference>
<dbReference type="Gene3D" id="2.30.40.10">
    <property type="entry name" value="Urease, subunit C, domain 1"/>
    <property type="match status" value="1"/>
</dbReference>
<dbReference type="EMBL" id="PRDM01000003">
    <property type="protein sequence ID" value="MBE8726057.1"/>
    <property type="molecule type" value="Genomic_DNA"/>
</dbReference>
<feature type="domain" description="Amidohydrolase 3" evidence="1">
    <location>
        <begin position="82"/>
        <end position="576"/>
    </location>
</feature>
<gene>
    <name evidence="2" type="ORF">C4F50_14045</name>
</gene>
<dbReference type="CDD" id="cd01300">
    <property type="entry name" value="YtcJ_like"/>
    <property type="match status" value="1"/>
</dbReference>
<proteinExistence type="predicted"/>
<sequence length="582" mass="64919">MKNLILLLAFSIFMVSCREEVKKIDNTGKPSSISTVYYNGDILTMEGENATYIEAVVVKDGKITFTGSKDEAMKQAGEGHTMVDLEGKTMMPGLIDPHLHPNLGAMILNTKFAAPFDWVFPWGNVKAVRGHEAFIAKVKEYEAELKAPKEPLVVWGFMEPFHGDISRKELDGISTTRPIMIWQYSAHVMWLNTAGLKYLNITKKDTKGNSQIDYAAGKFVEAGFFNVVVPKWAPTIRNDEVMKTNMLKLRDLVHMGGLTTIGDMGTGSSGELWGDFKYMKNNLENDKTPFRMQFTPDVNTLNLVNGGDFEKTFADVKEFGKKTSPHIIIDHAVKLYADGAFFGQNFQVLPPGYLDGHSGEWIMTPENLNKAMKFWWKKGYPIHIHCNGSMGLETILDELEKLQKELPQLKQRLTIEHFGESKPEQSARIAKLGAVVSANPYYLYSMGDKYAANTVLGKERGSEMVRLGSLVKNKVKFALHSDFTMAPIQPLLLAWIATNRVTADGTLMAPQERVSAYDALKGITINAATLMQLDKITGSIKVGKKADFVILAENPLKIDPIKMKDIKVLETVFEGKSFPLGE</sequence>
<dbReference type="Pfam" id="PF07969">
    <property type="entry name" value="Amidohydro_3"/>
    <property type="match status" value="1"/>
</dbReference>
<dbReference type="Proteomes" id="UP000640614">
    <property type="component" value="Unassembled WGS sequence"/>
</dbReference>
<name>A0ABR9TM21_9FLAO</name>
<protein>
    <submittedName>
        <fullName evidence="2">Amidohydrolase</fullName>
    </submittedName>
</protein>
<reference evidence="2 3" key="1">
    <citation type="submission" date="2018-07" db="EMBL/GenBank/DDBJ databases">
        <title>Genome assembly of strain KB82.</title>
        <authorList>
            <person name="Kukolya J."/>
            <person name="Horvath B."/>
            <person name="Nagy I."/>
            <person name="Toth A."/>
        </authorList>
    </citation>
    <scope>NUCLEOTIDE SEQUENCE [LARGE SCALE GENOMIC DNA]</scope>
    <source>
        <strain evidence="2 3">Kb82</strain>
    </source>
</reference>
<evidence type="ECO:0000313" key="2">
    <source>
        <dbReference type="EMBL" id="MBE8726057.1"/>
    </source>
</evidence>
<dbReference type="Gene3D" id="3.20.20.140">
    <property type="entry name" value="Metal-dependent hydrolases"/>
    <property type="match status" value="1"/>
</dbReference>
<comment type="caution">
    <text evidence="2">The sequence shown here is derived from an EMBL/GenBank/DDBJ whole genome shotgun (WGS) entry which is preliminary data.</text>
</comment>
<dbReference type="PROSITE" id="PS51257">
    <property type="entry name" value="PROKAR_LIPOPROTEIN"/>
    <property type="match status" value="1"/>
</dbReference>
<organism evidence="2 3">
    <name type="scientific">Flavobacterium hungaricum</name>
    <dbReference type="NCBI Taxonomy" id="2082725"/>
    <lineage>
        <taxon>Bacteria</taxon>
        <taxon>Pseudomonadati</taxon>
        <taxon>Bacteroidota</taxon>
        <taxon>Flavobacteriia</taxon>
        <taxon>Flavobacteriales</taxon>
        <taxon>Flavobacteriaceae</taxon>
        <taxon>Flavobacterium</taxon>
    </lineage>
</organism>
<accession>A0ABR9TM21</accession>
<keyword evidence="3" id="KW-1185">Reference proteome</keyword>
<dbReference type="Gene3D" id="3.10.310.70">
    <property type="match status" value="1"/>
</dbReference>
<evidence type="ECO:0000259" key="1">
    <source>
        <dbReference type="Pfam" id="PF07969"/>
    </source>
</evidence>